<keyword evidence="2" id="KW-1185">Reference proteome</keyword>
<name>A0AAV5M1B8_9ROSI</name>
<evidence type="ECO:0000313" key="1">
    <source>
        <dbReference type="EMBL" id="GKV42701.1"/>
    </source>
</evidence>
<gene>
    <name evidence="1" type="ORF">SLEP1_g50080</name>
</gene>
<comment type="caution">
    <text evidence="1">The sequence shown here is derived from an EMBL/GenBank/DDBJ whole genome shotgun (WGS) entry which is preliminary data.</text>
</comment>
<organism evidence="1 2">
    <name type="scientific">Rubroshorea leprosula</name>
    <dbReference type="NCBI Taxonomy" id="152421"/>
    <lineage>
        <taxon>Eukaryota</taxon>
        <taxon>Viridiplantae</taxon>
        <taxon>Streptophyta</taxon>
        <taxon>Embryophyta</taxon>
        <taxon>Tracheophyta</taxon>
        <taxon>Spermatophyta</taxon>
        <taxon>Magnoliopsida</taxon>
        <taxon>eudicotyledons</taxon>
        <taxon>Gunneridae</taxon>
        <taxon>Pentapetalae</taxon>
        <taxon>rosids</taxon>
        <taxon>malvids</taxon>
        <taxon>Malvales</taxon>
        <taxon>Dipterocarpaceae</taxon>
        <taxon>Rubroshorea</taxon>
    </lineage>
</organism>
<dbReference type="Proteomes" id="UP001054252">
    <property type="component" value="Unassembled WGS sequence"/>
</dbReference>
<sequence>MMTTVELENRSGVVRNLIQIEHRMAVPSYLGSAASVLVNFKGRACTQNSNHNEAFWRFWHLGTRRKLQISEIEELRNNAYDNSSICKTKLKAAHDKQILRKNFEPNQKVHLYDSHLHLHPRKLRSRWTGPFVVKRVFLNVAVEIEDPIDGRIF</sequence>
<protein>
    <submittedName>
        <fullName evidence="1">Uncharacterized protein</fullName>
    </submittedName>
</protein>
<dbReference type="EMBL" id="BPVZ01000160">
    <property type="protein sequence ID" value="GKV42701.1"/>
    <property type="molecule type" value="Genomic_DNA"/>
</dbReference>
<accession>A0AAV5M1B8</accession>
<dbReference type="AlphaFoldDB" id="A0AAV5M1B8"/>
<reference evidence="1 2" key="1">
    <citation type="journal article" date="2021" name="Commun. Biol.">
        <title>The genome of Shorea leprosula (Dipterocarpaceae) highlights the ecological relevance of drought in aseasonal tropical rainforests.</title>
        <authorList>
            <person name="Ng K.K.S."/>
            <person name="Kobayashi M.J."/>
            <person name="Fawcett J.A."/>
            <person name="Hatakeyama M."/>
            <person name="Paape T."/>
            <person name="Ng C.H."/>
            <person name="Ang C.C."/>
            <person name="Tnah L.H."/>
            <person name="Lee C.T."/>
            <person name="Nishiyama T."/>
            <person name="Sese J."/>
            <person name="O'Brien M.J."/>
            <person name="Copetti D."/>
            <person name="Mohd Noor M.I."/>
            <person name="Ong R.C."/>
            <person name="Putra M."/>
            <person name="Sireger I.Z."/>
            <person name="Indrioko S."/>
            <person name="Kosugi Y."/>
            <person name="Izuno A."/>
            <person name="Isagi Y."/>
            <person name="Lee S.L."/>
            <person name="Shimizu K.K."/>
        </authorList>
    </citation>
    <scope>NUCLEOTIDE SEQUENCE [LARGE SCALE GENOMIC DNA]</scope>
    <source>
        <strain evidence="1">214</strain>
    </source>
</reference>
<evidence type="ECO:0000313" key="2">
    <source>
        <dbReference type="Proteomes" id="UP001054252"/>
    </source>
</evidence>
<proteinExistence type="predicted"/>